<dbReference type="Pfam" id="PF03551">
    <property type="entry name" value="PadR"/>
    <property type="match status" value="1"/>
</dbReference>
<evidence type="ECO:0000259" key="1">
    <source>
        <dbReference type="Pfam" id="PF03551"/>
    </source>
</evidence>
<dbReference type="RefSeq" id="WP_330092494.1">
    <property type="nucleotide sequence ID" value="NZ_JAUZMY010000014.1"/>
</dbReference>
<evidence type="ECO:0000313" key="3">
    <source>
        <dbReference type="Proteomes" id="UP001356095"/>
    </source>
</evidence>
<dbReference type="SUPFAM" id="SSF46785">
    <property type="entry name" value="Winged helix' DNA-binding domain"/>
    <property type="match status" value="1"/>
</dbReference>
<dbReference type="InterPro" id="IPR036390">
    <property type="entry name" value="WH_DNA-bd_sf"/>
</dbReference>
<dbReference type="EMBL" id="JAUZMY010000014">
    <property type="protein sequence ID" value="MEE2038721.1"/>
    <property type="molecule type" value="Genomic_DNA"/>
</dbReference>
<organism evidence="2 3">
    <name type="scientific">Nocardiopsis codii</name>
    <dbReference type="NCBI Taxonomy" id="3065942"/>
    <lineage>
        <taxon>Bacteria</taxon>
        <taxon>Bacillati</taxon>
        <taxon>Actinomycetota</taxon>
        <taxon>Actinomycetes</taxon>
        <taxon>Streptosporangiales</taxon>
        <taxon>Nocardiopsidaceae</taxon>
        <taxon>Nocardiopsis</taxon>
    </lineage>
</organism>
<dbReference type="Gene3D" id="1.10.10.10">
    <property type="entry name" value="Winged helix-like DNA-binding domain superfamily/Winged helix DNA-binding domain"/>
    <property type="match status" value="1"/>
</dbReference>
<sequence length="110" mass="12207">MDRRASWLKGVLDLLVLANLTGGESYGYEISRRLDECGFGKIRGGTLYPVLNRLEEAGLVAAEYRAAEKGPGRRYYVLTDDGRAFLREQGAAWMEFDASVRSALADGETR</sequence>
<name>A0ABU7K8Z7_9ACTN</name>
<protein>
    <submittedName>
        <fullName evidence="2">PadR family transcriptional regulator</fullName>
    </submittedName>
</protein>
<gene>
    <name evidence="2" type="ORF">Q8791_15970</name>
</gene>
<dbReference type="PANTHER" id="PTHR33169">
    <property type="entry name" value="PADR-FAMILY TRANSCRIPTIONAL REGULATOR"/>
    <property type="match status" value="1"/>
</dbReference>
<reference evidence="2 3" key="1">
    <citation type="submission" date="2023-08" db="EMBL/GenBank/DDBJ databases">
        <authorList>
            <person name="Girao M."/>
            <person name="Carvalho M.F."/>
        </authorList>
    </citation>
    <scope>NUCLEOTIDE SEQUENCE [LARGE SCALE GENOMIC DNA]</scope>
    <source>
        <strain evidence="2 3">CT-R113</strain>
    </source>
</reference>
<feature type="domain" description="Transcription regulator PadR N-terminal" evidence="1">
    <location>
        <begin position="16"/>
        <end position="88"/>
    </location>
</feature>
<dbReference type="Proteomes" id="UP001356095">
    <property type="component" value="Unassembled WGS sequence"/>
</dbReference>
<comment type="caution">
    <text evidence="2">The sequence shown here is derived from an EMBL/GenBank/DDBJ whole genome shotgun (WGS) entry which is preliminary data.</text>
</comment>
<dbReference type="PANTHER" id="PTHR33169:SF14">
    <property type="entry name" value="TRANSCRIPTIONAL REGULATOR RV3488"/>
    <property type="match status" value="1"/>
</dbReference>
<dbReference type="InterPro" id="IPR036388">
    <property type="entry name" value="WH-like_DNA-bd_sf"/>
</dbReference>
<keyword evidence="3" id="KW-1185">Reference proteome</keyword>
<dbReference type="InterPro" id="IPR005149">
    <property type="entry name" value="Tscrpt_reg_PadR_N"/>
</dbReference>
<accession>A0ABU7K8Z7</accession>
<evidence type="ECO:0000313" key="2">
    <source>
        <dbReference type="EMBL" id="MEE2038721.1"/>
    </source>
</evidence>
<proteinExistence type="predicted"/>
<dbReference type="InterPro" id="IPR052509">
    <property type="entry name" value="Metal_resp_DNA-bind_regulator"/>
</dbReference>